<gene>
    <name evidence="6" type="primary">LOC106814352</name>
</gene>
<evidence type="ECO:0000256" key="3">
    <source>
        <dbReference type="PROSITE-ProRule" id="PRU00176"/>
    </source>
</evidence>
<dbReference type="InterPro" id="IPR012677">
    <property type="entry name" value="Nucleotide-bd_a/b_plait_sf"/>
</dbReference>
<dbReference type="SUPFAM" id="SSF54928">
    <property type="entry name" value="RNA-binding domain, RBD"/>
    <property type="match status" value="1"/>
</dbReference>
<accession>A0ABM1EPM5</accession>
<reference evidence="6" key="1">
    <citation type="submission" date="2025-08" db="UniProtKB">
        <authorList>
            <consortium name="RefSeq"/>
        </authorList>
    </citation>
    <scope>IDENTIFICATION</scope>
</reference>
<evidence type="ECO:0000256" key="1">
    <source>
        <dbReference type="ARBA" id="ARBA00022737"/>
    </source>
</evidence>
<evidence type="ECO:0000256" key="2">
    <source>
        <dbReference type="ARBA" id="ARBA00022884"/>
    </source>
</evidence>
<dbReference type="Gene3D" id="3.30.70.330">
    <property type="match status" value="2"/>
</dbReference>
<dbReference type="PANTHER" id="PTHR24012">
    <property type="entry name" value="RNA BINDING PROTEIN"/>
    <property type="match status" value="1"/>
</dbReference>
<feature type="domain" description="RRM" evidence="4">
    <location>
        <begin position="1"/>
        <end position="80"/>
    </location>
</feature>
<keyword evidence="5" id="KW-1185">Reference proteome</keyword>
<sequence>MFVGQIPRNMDDKELRAMFEAIGPVYQLNVLRDKVTSQSKGCCFVTFYTRKAALQAQNDLHNIKTLPGMHHPIQMKPADHNETKTGIEHRKLFIGMVSKKIAESDIRLMFSPYGGIEECTVLRGPDGVSKGCAFVTYGTRQCALSAIKNMHHSQTMEGCSAPMVVKFADTQKDKEQKKIQEQMGGSMWSLPGLATVPPQYLASNTIPTLANYATLHQLGSPTMGSLGVHSLAAHLGNNTAVGLHGANLAGLSAPMMAAAGSTAGDLAPSQTYSSSMHNLAALMAANNHPLSSIGSMHQLAALSPSIAYSQGFQHDPNIVIVVMLQVSNTIPTLSLPLCCRLPT</sequence>
<evidence type="ECO:0000313" key="6">
    <source>
        <dbReference type="RefSeq" id="XP_014674146.1"/>
    </source>
</evidence>
<proteinExistence type="predicted"/>
<dbReference type="Pfam" id="PF00076">
    <property type="entry name" value="RRM_1"/>
    <property type="match status" value="2"/>
</dbReference>
<evidence type="ECO:0000259" key="4">
    <source>
        <dbReference type="PROSITE" id="PS50102"/>
    </source>
</evidence>
<dbReference type="PROSITE" id="PS50102">
    <property type="entry name" value="RRM"/>
    <property type="match status" value="2"/>
</dbReference>
<dbReference type="SMART" id="SM00360">
    <property type="entry name" value="RRM"/>
    <property type="match status" value="2"/>
</dbReference>
<dbReference type="InterPro" id="IPR000504">
    <property type="entry name" value="RRM_dom"/>
</dbReference>
<dbReference type="InterPro" id="IPR035979">
    <property type="entry name" value="RBD_domain_sf"/>
</dbReference>
<dbReference type="GeneID" id="106814352"/>
<name>A0ABM1EPM5_PRICU</name>
<keyword evidence="2 3" id="KW-0694">RNA-binding</keyword>
<feature type="domain" description="RRM" evidence="4">
    <location>
        <begin position="90"/>
        <end position="170"/>
    </location>
</feature>
<evidence type="ECO:0000313" key="5">
    <source>
        <dbReference type="Proteomes" id="UP000695022"/>
    </source>
</evidence>
<keyword evidence="1" id="KW-0677">Repeat</keyword>
<dbReference type="Proteomes" id="UP000695022">
    <property type="component" value="Unplaced"/>
</dbReference>
<protein>
    <submittedName>
        <fullName evidence="6">CUGBP Elav-like family member 1-A</fullName>
    </submittedName>
</protein>
<dbReference type="RefSeq" id="XP_014674146.1">
    <property type="nucleotide sequence ID" value="XM_014818660.1"/>
</dbReference>
<organism evidence="5 6">
    <name type="scientific">Priapulus caudatus</name>
    <name type="common">Priapulid worm</name>
    <dbReference type="NCBI Taxonomy" id="37621"/>
    <lineage>
        <taxon>Eukaryota</taxon>
        <taxon>Metazoa</taxon>
        <taxon>Ecdysozoa</taxon>
        <taxon>Scalidophora</taxon>
        <taxon>Priapulida</taxon>
        <taxon>Priapulimorpha</taxon>
        <taxon>Priapulimorphida</taxon>
        <taxon>Priapulidae</taxon>
        <taxon>Priapulus</taxon>
    </lineage>
</organism>